<comment type="caution">
    <text evidence="3">The sequence shown here is derived from an EMBL/GenBank/DDBJ whole genome shotgun (WGS) entry which is preliminary data.</text>
</comment>
<protein>
    <submittedName>
        <fullName evidence="3">Uncharacterized protein</fullName>
    </submittedName>
</protein>
<reference evidence="3 4" key="1">
    <citation type="submission" date="2019-02" db="EMBL/GenBank/DDBJ databases">
        <title>Genome sequencing of the rare red list fungi Bondarzewia mesenterica.</title>
        <authorList>
            <person name="Buettner E."/>
            <person name="Kellner H."/>
        </authorList>
    </citation>
    <scope>NUCLEOTIDE SEQUENCE [LARGE SCALE GENOMIC DNA]</scope>
    <source>
        <strain evidence="3 4">DSM 108281</strain>
    </source>
</reference>
<organism evidence="3 4">
    <name type="scientific">Bondarzewia mesenterica</name>
    <dbReference type="NCBI Taxonomy" id="1095465"/>
    <lineage>
        <taxon>Eukaryota</taxon>
        <taxon>Fungi</taxon>
        <taxon>Dikarya</taxon>
        <taxon>Basidiomycota</taxon>
        <taxon>Agaricomycotina</taxon>
        <taxon>Agaricomycetes</taxon>
        <taxon>Russulales</taxon>
        <taxon>Bondarzewiaceae</taxon>
        <taxon>Bondarzewia</taxon>
    </lineage>
</organism>
<evidence type="ECO:0000313" key="3">
    <source>
        <dbReference type="EMBL" id="THH14144.1"/>
    </source>
</evidence>
<feature type="region of interest" description="Disordered" evidence="2">
    <location>
        <begin position="147"/>
        <end position="401"/>
    </location>
</feature>
<feature type="compositionally biased region" description="Basic residues" evidence="2">
    <location>
        <begin position="318"/>
        <end position="332"/>
    </location>
</feature>
<feature type="compositionally biased region" description="Acidic residues" evidence="2">
    <location>
        <begin position="335"/>
        <end position="350"/>
    </location>
</feature>
<keyword evidence="1" id="KW-0175">Coiled coil</keyword>
<feature type="compositionally biased region" description="Low complexity" evidence="2">
    <location>
        <begin position="243"/>
        <end position="252"/>
    </location>
</feature>
<feature type="compositionally biased region" description="Acidic residues" evidence="2">
    <location>
        <begin position="292"/>
        <end position="314"/>
    </location>
</feature>
<proteinExistence type="predicted"/>
<dbReference type="AlphaFoldDB" id="A0A4S4LPG3"/>
<dbReference type="EMBL" id="SGPL01000299">
    <property type="protein sequence ID" value="THH14144.1"/>
    <property type="molecule type" value="Genomic_DNA"/>
</dbReference>
<gene>
    <name evidence="3" type="ORF">EW146_g6159</name>
</gene>
<evidence type="ECO:0000313" key="4">
    <source>
        <dbReference type="Proteomes" id="UP000310158"/>
    </source>
</evidence>
<accession>A0A4S4LPG3</accession>
<keyword evidence="4" id="KW-1185">Reference proteome</keyword>
<feature type="compositionally biased region" description="Polar residues" evidence="2">
    <location>
        <begin position="367"/>
        <end position="379"/>
    </location>
</feature>
<sequence>MTEPSLVLADALKSFSHAVTNGMRSYGQETRSQVAQIEGEMRQIRRERDDALAAMHSTKRNEQLWQQEIEKWKVAVDKADIANSHQTELIAQLRREAQQWKEQCLRLEETSRQEIKDWKDQFLRVEKERSRLSARLEEVVSEPIIKTSDTPFTPKHTNLLIDPPTASTSTKRASTSSAKYVSPTLAQTAAVSRTGGTSTLGSAKKTRSPKPKPQSHTPSILNRAVVEVPVKEEDADEAHDGAEASTSASASGSGRGRRPLGSRRPPGTTSVAASRPSNPRMRPNKRIRLDPESAEEDEEEEEEESGDESEYVDETETRRRRRPAHSTNHKRRPVDDDEDELMLGTEDDPAEVYGPHLIVPKGRRPKSITNTVGAITSPVQKRKQRPSEAGGGSVSKARKRQ</sequence>
<evidence type="ECO:0000256" key="2">
    <source>
        <dbReference type="SAM" id="MobiDB-lite"/>
    </source>
</evidence>
<dbReference type="OrthoDB" id="3269067at2759"/>
<dbReference type="SUPFAM" id="SSF103657">
    <property type="entry name" value="BAR/IMD domain-like"/>
    <property type="match status" value="1"/>
</dbReference>
<feature type="compositionally biased region" description="Low complexity" evidence="2">
    <location>
        <begin position="165"/>
        <end position="179"/>
    </location>
</feature>
<dbReference type="Proteomes" id="UP000310158">
    <property type="component" value="Unassembled WGS sequence"/>
</dbReference>
<feature type="compositionally biased region" description="Polar residues" evidence="2">
    <location>
        <begin position="184"/>
        <end position="201"/>
    </location>
</feature>
<name>A0A4S4LPG3_9AGAM</name>
<evidence type="ECO:0000256" key="1">
    <source>
        <dbReference type="SAM" id="Coils"/>
    </source>
</evidence>
<dbReference type="InterPro" id="IPR027267">
    <property type="entry name" value="AH/BAR_dom_sf"/>
</dbReference>
<feature type="coiled-coil region" evidence="1">
    <location>
        <begin position="27"/>
        <end position="135"/>
    </location>
</feature>